<protein>
    <submittedName>
        <fullName evidence="2">Uncharacterized protein</fullName>
    </submittedName>
</protein>
<proteinExistence type="predicted"/>
<accession>L5KH21</accession>
<feature type="region of interest" description="Disordered" evidence="1">
    <location>
        <begin position="1"/>
        <end position="22"/>
    </location>
</feature>
<dbReference type="AlphaFoldDB" id="L5KH21"/>
<feature type="region of interest" description="Disordered" evidence="1">
    <location>
        <begin position="40"/>
        <end position="59"/>
    </location>
</feature>
<keyword evidence="3" id="KW-1185">Reference proteome</keyword>
<gene>
    <name evidence="2" type="ORF">PAL_GLEAN10007678</name>
</gene>
<reference evidence="3" key="1">
    <citation type="journal article" date="2013" name="Science">
        <title>Comparative analysis of bat genomes provides insight into the evolution of flight and immunity.</title>
        <authorList>
            <person name="Zhang G."/>
            <person name="Cowled C."/>
            <person name="Shi Z."/>
            <person name="Huang Z."/>
            <person name="Bishop-Lilly K.A."/>
            <person name="Fang X."/>
            <person name="Wynne J.W."/>
            <person name="Xiong Z."/>
            <person name="Baker M.L."/>
            <person name="Zhao W."/>
            <person name="Tachedjian M."/>
            <person name="Zhu Y."/>
            <person name="Zhou P."/>
            <person name="Jiang X."/>
            <person name="Ng J."/>
            <person name="Yang L."/>
            <person name="Wu L."/>
            <person name="Xiao J."/>
            <person name="Feng Y."/>
            <person name="Chen Y."/>
            <person name="Sun X."/>
            <person name="Zhang Y."/>
            <person name="Marsh G.A."/>
            <person name="Crameri G."/>
            <person name="Broder C.C."/>
            <person name="Frey K.G."/>
            <person name="Wang L.F."/>
            <person name="Wang J."/>
        </authorList>
    </citation>
    <scope>NUCLEOTIDE SEQUENCE [LARGE SCALE GENOMIC DNA]</scope>
</reference>
<feature type="compositionally biased region" description="Low complexity" evidence="1">
    <location>
        <begin position="11"/>
        <end position="22"/>
    </location>
</feature>
<evidence type="ECO:0000313" key="2">
    <source>
        <dbReference type="EMBL" id="ELK09808.1"/>
    </source>
</evidence>
<sequence length="104" mass="11344">MLPRLVGKTAGRSLSLPHLGPGSSRIKATFQQGHYGWLGQTEDTALGPGKQGAIREGSREEVRIPELSLALSSSLLHPLPRWAPHQLQPQPDISRDICCKEIES</sequence>
<dbReference type="Proteomes" id="UP000010552">
    <property type="component" value="Unassembled WGS sequence"/>
</dbReference>
<dbReference type="InParanoid" id="L5KH21"/>
<evidence type="ECO:0000313" key="3">
    <source>
        <dbReference type="Proteomes" id="UP000010552"/>
    </source>
</evidence>
<name>L5KH21_PTEAL</name>
<dbReference type="EMBL" id="KB030791">
    <property type="protein sequence ID" value="ELK09808.1"/>
    <property type="molecule type" value="Genomic_DNA"/>
</dbReference>
<evidence type="ECO:0000256" key="1">
    <source>
        <dbReference type="SAM" id="MobiDB-lite"/>
    </source>
</evidence>
<organism evidence="2 3">
    <name type="scientific">Pteropus alecto</name>
    <name type="common">Black flying fox</name>
    <dbReference type="NCBI Taxonomy" id="9402"/>
    <lineage>
        <taxon>Eukaryota</taxon>
        <taxon>Metazoa</taxon>
        <taxon>Chordata</taxon>
        <taxon>Craniata</taxon>
        <taxon>Vertebrata</taxon>
        <taxon>Euteleostomi</taxon>
        <taxon>Mammalia</taxon>
        <taxon>Eutheria</taxon>
        <taxon>Laurasiatheria</taxon>
        <taxon>Chiroptera</taxon>
        <taxon>Yinpterochiroptera</taxon>
        <taxon>Pteropodoidea</taxon>
        <taxon>Pteropodidae</taxon>
        <taxon>Pteropodinae</taxon>
        <taxon>Pteropus</taxon>
    </lineage>
</organism>